<dbReference type="Proteomes" id="UP001597308">
    <property type="component" value="Unassembled WGS sequence"/>
</dbReference>
<dbReference type="InterPro" id="IPR002495">
    <property type="entry name" value="Glyco_trans_8"/>
</dbReference>
<protein>
    <submittedName>
        <fullName evidence="1">Alpha-2,3-sialyltransferase</fullName>
    </submittedName>
</protein>
<reference evidence="2" key="1">
    <citation type="journal article" date="2019" name="Int. J. Syst. Evol. Microbiol.">
        <title>The Global Catalogue of Microorganisms (GCM) 10K type strain sequencing project: providing services to taxonomists for standard genome sequencing and annotation.</title>
        <authorList>
            <consortium name="The Broad Institute Genomics Platform"/>
            <consortium name="The Broad Institute Genome Sequencing Center for Infectious Disease"/>
            <person name="Wu L."/>
            <person name="Ma J."/>
        </authorList>
    </citation>
    <scope>NUCLEOTIDE SEQUENCE [LARGE SCALE GENOMIC DNA]</scope>
    <source>
        <strain evidence="2">KCTC 23707</strain>
    </source>
</reference>
<dbReference type="Pfam" id="PF06002">
    <property type="entry name" value="CST-I"/>
    <property type="match status" value="1"/>
</dbReference>
<dbReference type="SUPFAM" id="SSF53448">
    <property type="entry name" value="Nucleotide-diphospho-sugar transferases"/>
    <property type="match status" value="1"/>
</dbReference>
<name>A0ABW4K4L8_9HYPH</name>
<dbReference type="InterPro" id="IPR050587">
    <property type="entry name" value="GNT1/Glycosyltrans_8"/>
</dbReference>
<dbReference type="InterPro" id="IPR036715">
    <property type="entry name" value="A-2_3-sialylTrfase_sf"/>
</dbReference>
<evidence type="ECO:0000313" key="1">
    <source>
        <dbReference type="EMBL" id="MFD1701621.1"/>
    </source>
</evidence>
<comment type="caution">
    <text evidence="1">The sequence shown here is derived from an EMBL/GenBank/DDBJ whole genome shotgun (WGS) entry which is preliminary data.</text>
</comment>
<dbReference type="PANTHER" id="PTHR11183">
    <property type="entry name" value="GLYCOGENIN SUBFAMILY MEMBER"/>
    <property type="match status" value="1"/>
</dbReference>
<proteinExistence type="predicted"/>
<dbReference type="InterPro" id="IPR029044">
    <property type="entry name" value="Nucleotide-diphossugar_trans"/>
</dbReference>
<evidence type="ECO:0000313" key="2">
    <source>
        <dbReference type="Proteomes" id="UP001597308"/>
    </source>
</evidence>
<dbReference type="InterPro" id="IPR009251">
    <property type="entry name" value="A-2_3-sialyltransferase"/>
</dbReference>
<dbReference type="SUPFAM" id="SSF102414">
    <property type="entry name" value="Alpha-2,3/8-sialyltransferase CstII"/>
    <property type="match status" value="1"/>
</dbReference>
<dbReference type="Gene3D" id="3.90.1480.10">
    <property type="entry name" value="Alpha-2,3-sialyltransferase"/>
    <property type="match status" value="1"/>
</dbReference>
<organism evidence="1 2">
    <name type="scientific">Methylopila henanensis</name>
    <dbReference type="NCBI Taxonomy" id="873516"/>
    <lineage>
        <taxon>Bacteria</taxon>
        <taxon>Pseudomonadati</taxon>
        <taxon>Pseudomonadota</taxon>
        <taxon>Alphaproteobacteria</taxon>
        <taxon>Hyphomicrobiales</taxon>
        <taxon>Methylopilaceae</taxon>
        <taxon>Methylopila</taxon>
    </lineage>
</organism>
<dbReference type="Gene3D" id="3.90.550.10">
    <property type="entry name" value="Spore Coat Polysaccharide Biosynthesis Protein SpsA, Chain A"/>
    <property type="match status" value="1"/>
</dbReference>
<keyword evidence="2" id="KW-1185">Reference proteome</keyword>
<gene>
    <name evidence="1" type="ORF">ACFSCV_01260</name>
</gene>
<sequence>MVTPRYSMLSHSSELEKARQILGGRSESVIIVGNGPSVSEVDYSKLPKDAYVFRCNWFFLEAEYRFNRHVDLYFWSVYNKHLHERLRKIKMSGEYTFGAFCCPFVIPEDNNEFGGSYNDVLTPQLDHWAMMCTVSELGRPLMSRPLPTQGMQMLATALALGYRDIHLVGIDFYMDANNRYFFNIPDDVRVHLKEKDYRGGYEEKHSLSMDIRYLELCARMFPDAKIWSQKCPVDLAEILRKPEPCPQGGFRRIIEPAKLAEGAEREPTFALRTNSVTGKEEKVAYVTYVNRSFQFGLWALANSLAEQTDIPLIAMVAPEDADLCDGLKNAHACVVKNIDNPNKLARNKRRFATTYTKLNVFGLSYLDKAVFLDADVVVLKNIDNLFDHDRFAAAPDTGINMSDGGFNSGVFVCQPSPELFSAMLGTLRDIASSDGGDQGFLNRFFDDFTVLDRKYNTLKRLHRELPILFDLDEIAVLHFVGVKPWGRFKEPNSEYVLLEKLWFKFLTEDQKVMVISFLRSQSIEAFTLIKELYGEDAISVLEKHLKKTQAQKALAAASPVTLVASA</sequence>
<dbReference type="RefSeq" id="WP_378796219.1">
    <property type="nucleotide sequence ID" value="NZ_JBHUER010000001.1"/>
</dbReference>
<accession>A0ABW4K4L8</accession>
<dbReference type="EMBL" id="JBHUER010000001">
    <property type="protein sequence ID" value="MFD1701621.1"/>
    <property type="molecule type" value="Genomic_DNA"/>
</dbReference>
<dbReference type="Pfam" id="PF01501">
    <property type="entry name" value="Glyco_transf_8"/>
    <property type="match status" value="1"/>
</dbReference>